<dbReference type="SUPFAM" id="SSF54534">
    <property type="entry name" value="FKBP-like"/>
    <property type="match status" value="1"/>
</dbReference>
<dbReference type="EMBL" id="JBEPLN010000003">
    <property type="protein sequence ID" value="MET3633625.1"/>
    <property type="molecule type" value="Genomic_DNA"/>
</dbReference>
<dbReference type="Gene3D" id="1.10.4030.10">
    <property type="entry name" value="Porin chaperone SurA, peptide-binding domain"/>
    <property type="match status" value="1"/>
</dbReference>
<comment type="similarity">
    <text evidence="4 12">Belongs to the PrsA family.</text>
</comment>
<dbReference type="EC" id="5.2.1.8" evidence="12"/>
<dbReference type="PROSITE" id="PS51257">
    <property type="entry name" value="PROKAR_LIPOPROTEIN"/>
    <property type="match status" value="1"/>
</dbReference>
<dbReference type="PANTHER" id="PTHR47245">
    <property type="entry name" value="PEPTIDYLPROLYL ISOMERASE"/>
    <property type="match status" value="1"/>
</dbReference>
<feature type="domain" description="PpiC" evidence="15">
    <location>
        <begin position="146"/>
        <end position="244"/>
    </location>
</feature>
<dbReference type="InterPro" id="IPR027304">
    <property type="entry name" value="Trigger_fact/SurA_dom_sf"/>
</dbReference>
<sequence>MKLRKKWAAGLVTLLSVTTLAACSSTDNANKDIVTMKGDTIKITDFYNEAKTTSAAQMSMLNLIMSKVFEEQYGDKVSDKKVTEEYNKTAESYGDSFSAALAQAGMTVESYKQQIRTTMLVEYAVEQAAKKELTTENYKAAYTEYNPEVTAQIIKLDSEDKAKEVLEKAKADGADFSKLAKENSTDSVTKDKGGEVKFDSASTEVPADVMSAAFKLKEGEVSDVVTVVDTSTYTTSYYIVKLTKAGEKDTDWKTYKSQLKKIIMNEKTSDTNFKNTVIAAALKKANVKIKDDAFSSILSPYTTTSLSSSSASSASSSETSSSSTEASSTTESSSSAE</sequence>
<evidence type="ECO:0000256" key="8">
    <source>
        <dbReference type="ARBA" id="ARBA00023136"/>
    </source>
</evidence>
<gene>
    <name evidence="12" type="primary">prsA</name>
    <name evidence="16" type="ORF">ABID28_000258</name>
</gene>
<comment type="catalytic activity">
    <reaction evidence="1 12">
        <text>[protein]-peptidylproline (omega=180) = [protein]-peptidylproline (omega=0)</text>
        <dbReference type="Rhea" id="RHEA:16237"/>
        <dbReference type="Rhea" id="RHEA-COMP:10747"/>
        <dbReference type="Rhea" id="RHEA-COMP:10748"/>
        <dbReference type="ChEBI" id="CHEBI:83833"/>
        <dbReference type="ChEBI" id="CHEBI:83834"/>
        <dbReference type="EC" id="5.2.1.8"/>
    </reaction>
</comment>
<keyword evidence="10 12" id="KW-0413">Isomerase</keyword>
<evidence type="ECO:0000256" key="6">
    <source>
        <dbReference type="ARBA" id="ARBA00022729"/>
    </source>
</evidence>
<evidence type="ECO:0000256" key="9">
    <source>
        <dbReference type="ARBA" id="ARBA00023139"/>
    </source>
</evidence>
<keyword evidence="8 12" id="KW-0472">Membrane</keyword>
<organism evidence="16 17">
    <name type="scientific">Streptococcus porcorum</name>
    <dbReference type="NCBI Taxonomy" id="701526"/>
    <lineage>
        <taxon>Bacteria</taxon>
        <taxon>Bacillati</taxon>
        <taxon>Bacillota</taxon>
        <taxon>Bacilli</taxon>
        <taxon>Lactobacillales</taxon>
        <taxon>Streptococcaceae</taxon>
        <taxon>Streptococcus</taxon>
    </lineage>
</organism>
<evidence type="ECO:0000256" key="1">
    <source>
        <dbReference type="ARBA" id="ARBA00000971"/>
    </source>
</evidence>
<comment type="function">
    <text evidence="2 12">Plays a major role in protein secretion by helping the post-translocational extracellular folding of several secreted proteins.</text>
</comment>
<dbReference type="PROSITE" id="PS50198">
    <property type="entry name" value="PPIC_PPIASE_2"/>
    <property type="match status" value="1"/>
</dbReference>
<dbReference type="InterPro" id="IPR023059">
    <property type="entry name" value="Foldase_PrsA"/>
</dbReference>
<evidence type="ECO:0000256" key="13">
    <source>
        <dbReference type="SAM" id="MobiDB-lite"/>
    </source>
</evidence>
<keyword evidence="9 12" id="KW-0564">Palmitate</keyword>
<reference evidence="16 17" key="1">
    <citation type="submission" date="2024-06" db="EMBL/GenBank/DDBJ databases">
        <title>Genomic Encyclopedia of Type Strains, Phase IV (KMG-IV): sequencing the most valuable type-strain genomes for metagenomic binning, comparative biology and taxonomic classification.</title>
        <authorList>
            <person name="Goeker M."/>
        </authorList>
    </citation>
    <scope>NUCLEOTIDE SEQUENCE [LARGE SCALE GENOMIC DNA]</scope>
    <source>
        <strain evidence="16 17">DSM 28302</strain>
    </source>
</reference>
<feature type="signal peptide" evidence="14">
    <location>
        <begin position="1"/>
        <end position="21"/>
    </location>
</feature>
<feature type="chain" id="PRO_5046239297" description="Foldase protein PrsA" evidence="14">
    <location>
        <begin position="22"/>
        <end position="337"/>
    </location>
</feature>
<comment type="subcellular location">
    <subcellularLocation>
        <location evidence="3 12">Cell membrane</location>
        <topology evidence="3 12">Lipid-anchor</topology>
    </subcellularLocation>
</comment>
<protein>
    <recommendedName>
        <fullName evidence="12">Foldase protein PrsA</fullName>
        <ecNumber evidence="12">5.2.1.8</ecNumber>
    </recommendedName>
</protein>
<dbReference type="GO" id="GO:0003755">
    <property type="term" value="F:peptidyl-prolyl cis-trans isomerase activity"/>
    <property type="evidence" value="ECO:0007669"/>
    <property type="project" value="UniProtKB-EC"/>
</dbReference>
<evidence type="ECO:0000256" key="14">
    <source>
        <dbReference type="SAM" id="SignalP"/>
    </source>
</evidence>
<evidence type="ECO:0000256" key="10">
    <source>
        <dbReference type="ARBA" id="ARBA00023235"/>
    </source>
</evidence>
<evidence type="ECO:0000256" key="3">
    <source>
        <dbReference type="ARBA" id="ARBA00004193"/>
    </source>
</evidence>
<evidence type="ECO:0000256" key="2">
    <source>
        <dbReference type="ARBA" id="ARBA00003828"/>
    </source>
</evidence>
<proteinExistence type="inferred from homology"/>
<dbReference type="PANTHER" id="PTHR47245:SF1">
    <property type="entry name" value="FOLDASE PROTEIN PRSA"/>
    <property type="match status" value="1"/>
</dbReference>
<accession>A0ABV2JDI3</accession>
<dbReference type="NCBIfam" id="NF002361">
    <property type="entry name" value="PRK01326.1"/>
    <property type="match status" value="1"/>
</dbReference>
<dbReference type="RefSeq" id="WP_354367345.1">
    <property type="nucleotide sequence ID" value="NZ_JBEPLN010000003.1"/>
</dbReference>
<evidence type="ECO:0000313" key="17">
    <source>
        <dbReference type="Proteomes" id="UP001549037"/>
    </source>
</evidence>
<evidence type="ECO:0000256" key="7">
    <source>
        <dbReference type="ARBA" id="ARBA00023110"/>
    </source>
</evidence>
<dbReference type="InterPro" id="IPR046357">
    <property type="entry name" value="PPIase_dom_sf"/>
</dbReference>
<evidence type="ECO:0000259" key="15">
    <source>
        <dbReference type="PROSITE" id="PS50198"/>
    </source>
</evidence>
<evidence type="ECO:0000313" key="16">
    <source>
        <dbReference type="EMBL" id="MET3633625.1"/>
    </source>
</evidence>
<name>A0ABV2JDI3_9STRE</name>
<dbReference type="Proteomes" id="UP001549037">
    <property type="component" value="Unassembled WGS sequence"/>
</dbReference>
<comment type="caution">
    <text evidence="16">The sequence shown here is derived from an EMBL/GenBank/DDBJ whole genome shotgun (WGS) entry which is preliminary data.</text>
</comment>
<feature type="region of interest" description="Disordered" evidence="13">
    <location>
        <begin position="302"/>
        <end position="337"/>
    </location>
</feature>
<evidence type="ECO:0000256" key="4">
    <source>
        <dbReference type="ARBA" id="ARBA00006071"/>
    </source>
</evidence>
<dbReference type="Pfam" id="PF00639">
    <property type="entry name" value="Rotamase"/>
    <property type="match status" value="1"/>
</dbReference>
<dbReference type="SUPFAM" id="SSF109998">
    <property type="entry name" value="Triger factor/SurA peptide-binding domain-like"/>
    <property type="match status" value="1"/>
</dbReference>
<dbReference type="Gene3D" id="3.10.50.40">
    <property type="match status" value="1"/>
</dbReference>
<evidence type="ECO:0000256" key="12">
    <source>
        <dbReference type="HAMAP-Rule" id="MF_01145"/>
    </source>
</evidence>
<keyword evidence="7 12" id="KW-0697">Rotamase</keyword>
<keyword evidence="5 12" id="KW-1003">Cell membrane</keyword>
<keyword evidence="17" id="KW-1185">Reference proteome</keyword>
<dbReference type="InterPro" id="IPR050245">
    <property type="entry name" value="PrsA_foldase"/>
</dbReference>
<evidence type="ECO:0000256" key="5">
    <source>
        <dbReference type="ARBA" id="ARBA00022475"/>
    </source>
</evidence>
<dbReference type="InterPro" id="IPR000297">
    <property type="entry name" value="PPIase_PpiC"/>
</dbReference>
<evidence type="ECO:0000256" key="11">
    <source>
        <dbReference type="ARBA" id="ARBA00023288"/>
    </source>
</evidence>
<keyword evidence="6 12" id="KW-0732">Signal</keyword>
<keyword evidence="11 12" id="KW-0449">Lipoprotein</keyword>
<dbReference type="HAMAP" id="MF_01145">
    <property type="entry name" value="Foldase_PrsA"/>
    <property type="match status" value="1"/>
</dbReference>